<keyword evidence="1" id="KW-0812">Transmembrane</keyword>
<dbReference type="RefSeq" id="WP_346336368.1">
    <property type="nucleotide sequence ID" value="NZ_JBBYXI010000002.1"/>
</dbReference>
<dbReference type="InterPro" id="IPR009325">
    <property type="entry name" value="DUF983"/>
</dbReference>
<sequence length="124" mass="13768">MGSAPNDTEPSVLSAGLRCRCPRCGQGHLFSGFLTLQPECDICHLDFLASDSADGPAYFVMSIVGLIVVGLALWVEFRFEPPIWLHIAIWFPLTIILSLLLIRPAKALMIAIQYHNNAQEGRFR</sequence>
<dbReference type="EMBL" id="JBBYXI010000002">
    <property type="protein sequence ID" value="MEN3930358.1"/>
    <property type="molecule type" value="Genomic_DNA"/>
</dbReference>
<gene>
    <name evidence="2" type="ORF">WJT86_04685</name>
</gene>
<evidence type="ECO:0000313" key="2">
    <source>
        <dbReference type="EMBL" id="MEN3930358.1"/>
    </source>
</evidence>
<feature type="transmembrane region" description="Helical" evidence="1">
    <location>
        <begin position="57"/>
        <end position="77"/>
    </location>
</feature>
<accession>A0ABV0BHB3</accession>
<keyword evidence="3" id="KW-1185">Reference proteome</keyword>
<dbReference type="Pfam" id="PF06170">
    <property type="entry name" value="DUF983"/>
    <property type="match status" value="1"/>
</dbReference>
<keyword evidence="1" id="KW-0472">Membrane</keyword>
<proteinExistence type="predicted"/>
<evidence type="ECO:0000256" key="1">
    <source>
        <dbReference type="SAM" id="Phobius"/>
    </source>
</evidence>
<organism evidence="2 3">
    <name type="scientific">Hohaiivirga grylli</name>
    <dbReference type="NCBI Taxonomy" id="3133970"/>
    <lineage>
        <taxon>Bacteria</taxon>
        <taxon>Pseudomonadati</taxon>
        <taxon>Pseudomonadota</taxon>
        <taxon>Alphaproteobacteria</taxon>
        <taxon>Hyphomicrobiales</taxon>
        <taxon>Methylobacteriaceae</taxon>
        <taxon>Hohaiivirga</taxon>
    </lineage>
</organism>
<reference evidence="2 3" key="1">
    <citation type="submission" date="2024-04" db="EMBL/GenBank/DDBJ databases">
        <title>A novel species isolated from cricket.</title>
        <authorList>
            <person name="Wang H.-C."/>
        </authorList>
    </citation>
    <scope>NUCLEOTIDE SEQUENCE [LARGE SCALE GENOMIC DNA]</scope>
    <source>
        <strain evidence="2 3">WL0021</strain>
    </source>
</reference>
<name>A0ABV0BHB3_9HYPH</name>
<evidence type="ECO:0000313" key="3">
    <source>
        <dbReference type="Proteomes" id="UP001418637"/>
    </source>
</evidence>
<feature type="transmembrane region" description="Helical" evidence="1">
    <location>
        <begin position="83"/>
        <end position="102"/>
    </location>
</feature>
<dbReference type="Proteomes" id="UP001418637">
    <property type="component" value="Unassembled WGS sequence"/>
</dbReference>
<comment type="caution">
    <text evidence="2">The sequence shown here is derived from an EMBL/GenBank/DDBJ whole genome shotgun (WGS) entry which is preliminary data.</text>
</comment>
<protein>
    <submittedName>
        <fullName evidence="2">DUF983 domain-containing protein</fullName>
    </submittedName>
</protein>
<keyword evidence="1" id="KW-1133">Transmembrane helix</keyword>